<evidence type="ECO:0000313" key="1">
    <source>
        <dbReference type="EMBL" id="MCS3919748.1"/>
    </source>
</evidence>
<sequence length="260" mass="29973">MPSPFPGMDPYLEAPAGWQEFHSRFINTMSDFLVPKVRPKYAVHIERYVYVTEVFGEESRIRPDIAIVETGQQGSVAEQQTSAVATAVLVPLPVLEEVRHFFLEIREVATQKVVTVIEMLSPFNKRAGKGRDEYLSRRNEILLSDVHLVELDLLREGERVPMGKPLPPADYYAIISRSYKRPMAEVYAWTIRQPLPTIPIPLKRGEPDVMLDLQAVFTTVYDRAGYDYRLPYEREPEVSLKPEDAEWAKQIIAKWREKAR</sequence>
<reference evidence="1 2" key="1">
    <citation type="submission" date="2022-08" db="EMBL/GenBank/DDBJ databases">
        <title>Bacterial and archaeal communities from various locations to study Microbial Dark Matter (Phase II).</title>
        <authorList>
            <person name="Stepanauskas R."/>
        </authorList>
    </citation>
    <scope>NUCLEOTIDE SEQUENCE [LARGE SCALE GENOMIC DNA]</scope>
    <source>
        <strain evidence="1 2">PD1</strain>
    </source>
</reference>
<dbReference type="EMBL" id="JANUCP010000004">
    <property type="protein sequence ID" value="MCS3919748.1"/>
    <property type="molecule type" value="Genomic_DNA"/>
</dbReference>
<protein>
    <recommendedName>
        <fullName evidence="3">DUF4058 family protein</fullName>
    </recommendedName>
</protein>
<dbReference type="Pfam" id="PF13267">
    <property type="entry name" value="DUF4058"/>
    <property type="match status" value="1"/>
</dbReference>
<dbReference type="InterPro" id="IPR025132">
    <property type="entry name" value="DUF4058"/>
</dbReference>
<gene>
    <name evidence="1" type="ORF">M2350_002165</name>
</gene>
<evidence type="ECO:0000313" key="2">
    <source>
        <dbReference type="Proteomes" id="UP001204798"/>
    </source>
</evidence>
<dbReference type="RefSeq" id="WP_259096556.1">
    <property type="nucleotide sequence ID" value="NZ_CP130454.1"/>
</dbReference>
<comment type="caution">
    <text evidence="1">The sequence shown here is derived from an EMBL/GenBank/DDBJ whole genome shotgun (WGS) entry which is preliminary data.</text>
</comment>
<dbReference type="Proteomes" id="UP001204798">
    <property type="component" value="Unassembled WGS sequence"/>
</dbReference>
<evidence type="ECO:0008006" key="3">
    <source>
        <dbReference type="Google" id="ProtNLM"/>
    </source>
</evidence>
<organism evidence="1 2">
    <name type="scientific">Candidatus Fervidibacter sacchari</name>
    <dbReference type="NCBI Taxonomy" id="1448929"/>
    <lineage>
        <taxon>Bacteria</taxon>
        <taxon>Candidatus Fervidibacterota</taxon>
        <taxon>Candidatus Fervidibacter</taxon>
    </lineage>
</organism>
<keyword evidence="2" id="KW-1185">Reference proteome</keyword>
<accession>A0ABT2EP53</accession>
<name>A0ABT2EP53_9BACT</name>
<proteinExistence type="predicted"/>